<dbReference type="CDD" id="cd02440">
    <property type="entry name" value="AdoMet_MTases"/>
    <property type="match status" value="1"/>
</dbReference>
<dbReference type="GeneID" id="78315367"/>
<dbReference type="InterPro" id="IPR029063">
    <property type="entry name" value="SAM-dependent_MTases_sf"/>
</dbReference>
<gene>
    <name evidence="2" type="ORF">SAMN02745149_00043</name>
</gene>
<accession>A0A1T4JHE7</accession>
<dbReference type="Gene3D" id="3.40.50.150">
    <property type="entry name" value="Vaccinia Virus protein VP39"/>
    <property type="match status" value="1"/>
</dbReference>
<dbReference type="AlphaFoldDB" id="A0A1T4JHE7"/>
<dbReference type="EMBL" id="FUWG01000002">
    <property type="protein sequence ID" value="SJZ29541.1"/>
    <property type="molecule type" value="Genomic_DNA"/>
</dbReference>
<organism evidence="2 3">
    <name type="scientific">Treponema porcinum</name>
    <dbReference type="NCBI Taxonomy" id="261392"/>
    <lineage>
        <taxon>Bacteria</taxon>
        <taxon>Pseudomonadati</taxon>
        <taxon>Spirochaetota</taxon>
        <taxon>Spirochaetia</taxon>
        <taxon>Spirochaetales</taxon>
        <taxon>Treponemataceae</taxon>
        <taxon>Treponema</taxon>
    </lineage>
</organism>
<protein>
    <recommendedName>
        <fullName evidence="1">Methyltransferase domain-containing protein</fullName>
    </recommendedName>
</protein>
<sequence length="243" mass="28238">MESIQDIVEYYDELFPVTEDIQNFYLQLTGSYRSPVRILGIASNTGTLEISLARNNCDVTGIEVSQPLLESSILKRRTQLMSIRFFQLSTIEMNKFLGKDFYHIIYCLNNRITYIRNQEYMEKFFFDCRELLKDGGTVVLHVHNYEKLSHTEKIMLSPRKSIRATLSTDIHVRNDRKVAVTQILETGNGKTRPIMVDEEVYPLVRKDIIRFGKKAGFRDFSFYSGFSLAPFTDDSENLLCIIK</sequence>
<evidence type="ECO:0000259" key="1">
    <source>
        <dbReference type="Pfam" id="PF13649"/>
    </source>
</evidence>
<feature type="domain" description="Methyltransferase" evidence="1">
    <location>
        <begin position="38"/>
        <end position="136"/>
    </location>
</feature>
<proteinExistence type="predicted"/>
<dbReference type="RefSeq" id="WP_078931971.1">
    <property type="nucleotide sequence ID" value="NZ_FUWG01000002.1"/>
</dbReference>
<dbReference type="Gene3D" id="2.20.25.110">
    <property type="entry name" value="S-adenosyl-L-methionine-dependent methyltransferases"/>
    <property type="match status" value="1"/>
</dbReference>
<evidence type="ECO:0000313" key="2">
    <source>
        <dbReference type="EMBL" id="SJZ29541.1"/>
    </source>
</evidence>
<name>A0A1T4JHE7_TREPO</name>
<dbReference type="STRING" id="261392.SAMN02745149_00043"/>
<dbReference type="Pfam" id="PF13649">
    <property type="entry name" value="Methyltransf_25"/>
    <property type="match status" value="1"/>
</dbReference>
<dbReference type="Proteomes" id="UP000190423">
    <property type="component" value="Unassembled WGS sequence"/>
</dbReference>
<dbReference type="InterPro" id="IPR041698">
    <property type="entry name" value="Methyltransf_25"/>
</dbReference>
<reference evidence="2 3" key="1">
    <citation type="submission" date="2017-02" db="EMBL/GenBank/DDBJ databases">
        <authorList>
            <person name="Peterson S.W."/>
        </authorList>
    </citation>
    <scope>NUCLEOTIDE SEQUENCE [LARGE SCALE GENOMIC DNA]</scope>
    <source>
        <strain evidence="2 3">ATCC BAA-908</strain>
    </source>
</reference>
<dbReference type="SUPFAM" id="SSF53335">
    <property type="entry name" value="S-adenosyl-L-methionine-dependent methyltransferases"/>
    <property type="match status" value="1"/>
</dbReference>
<keyword evidence="3" id="KW-1185">Reference proteome</keyword>
<dbReference type="OrthoDB" id="9791837at2"/>
<evidence type="ECO:0000313" key="3">
    <source>
        <dbReference type="Proteomes" id="UP000190423"/>
    </source>
</evidence>